<dbReference type="GO" id="GO:0009113">
    <property type="term" value="P:purine nucleobase biosynthetic process"/>
    <property type="evidence" value="ECO:0007669"/>
    <property type="project" value="InterPro"/>
</dbReference>
<sequence>MAKVLLIGDGARENALAEALGKSSKGYKVYALSTYTNPGIKEVVNNTGGKYYLGNILSPEEVRRVIKDTSPDFGVVGPEDPLFEGIANVFREEGIPVVGPDKEDAMIEKSKVWMRQLMWKYEIPGRLRFKAFNNLEEASKFILDFGGSIAIKPSEQVGGKGVKVVADLQAYLSEEKRNALSKGVDRIAGLVKDDVKLIIEEKVDGPEYTLHVLTDGYSYLPLPLAQDYKNAYEDGIGPETGGMGSISGPSWSLPFINEEEYSKSLDIVRLTAEAIKKETGKDYIGILSGQMMLTGLWGPTIIEYYSRLGDPEASAIIPRLEGDFGEILEMVATRHLSKAKINVTEKPSIVRAVAPLGYPLDKKMASGHKISLDLPKMREIGCKVYFGSVAIEGMSLVTKGSRALELVVIDEFNNASKRLDQCFSMISSDTKLIYRHDIGNSIDTQVEKAEIVRYTYKARERAGILGVSADWSPNGGLW</sequence>
<evidence type="ECO:0000256" key="8">
    <source>
        <dbReference type="ARBA" id="ARBA00042242"/>
    </source>
</evidence>
<dbReference type="PANTHER" id="PTHR43472">
    <property type="entry name" value="PHOSPHORIBOSYLAMINE--GLYCINE LIGASE"/>
    <property type="match status" value="1"/>
</dbReference>
<accession>A0A8D5ZKH8</accession>
<dbReference type="Gene3D" id="3.40.50.20">
    <property type="match status" value="1"/>
</dbReference>
<gene>
    <name evidence="12" type="ORF">KN1_26970</name>
</gene>
<comment type="pathway">
    <text evidence="1">Purine metabolism; IMP biosynthesis via de novo pathway; N(1)-(5-phospho-D-ribosyl)glycinamide from 5-phospho-alpha-D-ribose 1-diphosphate: step 2/2.</text>
</comment>
<evidence type="ECO:0000256" key="6">
    <source>
        <dbReference type="ARBA" id="ARBA00022840"/>
    </source>
</evidence>
<dbReference type="InterPro" id="IPR000115">
    <property type="entry name" value="PRibGlycinamide_synth"/>
</dbReference>
<dbReference type="InterPro" id="IPR037123">
    <property type="entry name" value="PRibGlycinamide_synth_C_sf"/>
</dbReference>
<dbReference type="GO" id="GO:0046872">
    <property type="term" value="F:metal ion binding"/>
    <property type="evidence" value="ECO:0007669"/>
    <property type="project" value="InterPro"/>
</dbReference>
<organism evidence="12 13">
    <name type="scientific">Stygiolobus caldivivus</name>
    <dbReference type="NCBI Taxonomy" id="2824673"/>
    <lineage>
        <taxon>Archaea</taxon>
        <taxon>Thermoproteota</taxon>
        <taxon>Thermoprotei</taxon>
        <taxon>Sulfolobales</taxon>
        <taxon>Sulfolobaceae</taxon>
        <taxon>Stygiolobus</taxon>
    </lineage>
</organism>
<dbReference type="KEGG" id="csty:KN1_26970"/>
<dbReference type="Pfam" id="PF02843">
    <property type="entry name" value="GARS_C"/>
    <property type="match status" value="1"/>
</dbReference>
<comment type="similarity">
    <text evidence="7">Belongs to the GARS family.</text>
</comment>
<evidence type="ECO:0000256" key="1">
    <source>
        <dbReference type="ARBA" id="ARBA00005174"/>
    </source>
</evidence>
<keyword evidence="5" id="KW-0658">Purine biosynthesis</keyword>
<dbReference type="InterPro" id="IPR016185">
    <property type="entry name" value="PreATP-grasp_dom_sf"/>
</dbReference>
<dbReference type="InterPro" id="IPR020560">
    <property type="entry name" value="PRibGlycinamide_synth_C-dom"/>
</dbReference>
<dbReference type="UniPathway" id="UPA00074">
    <property type="reaction ID" value="UER00125"/>
</dbReference>
<dbReference type="InterPro" id="IPR020561">
    <property type="entry name" value="PRibGlycinamid_synth_ATP-grasp"/>
</dbReference>
<dbReference type="GO" id="GO:0005524">
    <property type="term" value="F:ATP binding"/>
    <property type="evidence" value="ECO:0007669"/>
    <property type="project" value="UniProtKB-UniRule"/>
</dbReference>
<proteinExistence type="inferred from homology"/>
<dbReference type="SUPFAM" id="SSF56059">
    <property type="entry name" value="Glutathione synthetase ATP-binding domain-like"/>
    <property type="match status" value="1"/>
</dbReference>
<evidence type="ECO:0000259" key="11">
    <source>
        <dbReference type="PROSITE" id="PS50975"/>
    </source>
</evidence>
<keyword evidence="6 10" id="KW-0067">ATP-binding</keyword>
<dbReference type="Gene3D" id="3.30.1490.20">
    <property type="entry name" value="ATP-grasp fold, A domain"/>
    <property type="match status" value="1"/>
</dbReference>
<dbReference type="SMART" id="SM01209">
    <property type="entry name" value="GARS_A"/>
    <property type="match status" value="1"/>
</dbReference>
<dbReference type="EC" id="6.3.4.13" evidence="2"/>
<dbReference type="Pfam" id="PF02844">
    <property type="entry name" value="GARS_N"/>
    <property type="match status" value="1"/>
</dbReference>
<evidence type="ECO:0000256" key="7">
    <source>
        <dbReference type="ARBA" id="ARBA00038345"/>
    </source>
</evidence>
<dbReference type="SMART" id="SM01210">
    <property type="entry name" value="GARS_C"/>
    <property type="match status" value="1"/>
</dbReference>
<dbReference type="InterPro" id="IPR013815">
    <property type="entry name" value="ATP_grasp_subdomain_1"/>
</dbReference>
<dbReference type="PROSITE" id="PS50975">
    <property type="entry name" value="ATP_GRASP"/>
    <property type="match status" value="1"/>
</dbReference>
<dbReference type="AlphaFoldDB" id="A0A8D5ZKH8"/>
<evidence type="ECO:0000256" key="5">
    <source>
        <dbReference type="ARBA" id="ARBA00022755"/>
    </source>
</evidence>
<keyword evidence="3 12" id="KW-0436">Ligase</keyword>
<evidence type="ECO:0000256" key="3">
    <source>
        <dbReference type="ARBA" id="ARBA00022598"/>
    </source>
</evidence>
<reference evidence="12 13" key="1">
    <citation type="submission" date="2021-04" db="EMBL/GenBank/DDBJ databases">
        <title>Complete genome sequence of Stygiolobus sp. KN-1.</title>
        <authorList>
            <person name="Nakamura K."/>
            <person name="Sakai H."/>
            <person name="Kurosawa N."/>
        </authorList>
    </citation>
    <scope>NUCLEOTIDE SEQUENCE [LARGE SCALE GENOMIC DNA]</scope>
    <source>
        <strain evidence="12 13">KN-1</strain>
    </source>
</reference>
<keyword evidence="4 10" id="KW-0547">Nucleotide-binding</keyword>
<dbReference type="InterPro" id="IPR011054">
    <property type="entry name" value="Rudment_hybrid_motif"/>
</dbReference>
<dbReference type="GO" id="GO:0006189">
    <property type="term" value="P:'de novo' IMP biosynthetic process"/>
    <property type="evidence" value="ECO:0007669"/>
    <property type="project" value="UniProtKB-UniPathway"/>
</dbReference>
<dbReference type="SUPFAM" id="SSF52440">
    <property type="entry name" value="PreATP-grasp domain"/>
    <property type="match status" value="1"/>
</dbReference>
<feature type="domain" description="ATP-grasp" evidence="11">
    <location>
        <begin position="115"/>
        <end position="333"/>
    </location>
</feature>
<dbReference type="NCBIfam" id="TIGR00877">
    <property type="entry name" value="purD"/>
    <property type="match status" value="1"/>
</dbReference>
<evidence type="ECO:0000256" key="4">
    <source>
        <dbReference type="ARBA" id="ARBA00022741"/>
    </source>
</evidence>
<evidence type="ECO:0000313" key="12">
    <source>
        <dbReference type="EMBL" id="BCU71400.1"/>
    </source>
</evidence>
<name>A0A8D5ZKH8_9CREN</name>
<evidence type="ECO:0000313" key="13">
    <source>
        <dbReference type="Proteomes" id="UP000825123"/>
    </source>
</evidence>
<dbReference type="EMBL" id="AP024597">
    <property type="protein sequence ID" value="BCU71400.1"/>
    <property type="molecule type" value="Genomic_DNA"/>
</dbReference>
<dbReference type="Pfam" id="PF01071">
    <property type="entry name" value="GARS_A"/>
    <property type="match status" value="1"/>
</dbReference>
<dbReference type="Gene3D" id="3.90.600.10">
    <property type="entry name" value="Phosphoribosylglycinamide synthetase, C-terminal domain"/>
    <property type="match status" value="1"/>
</dbReference>
<evidence type="ECO:0000256" key="2">
    <source>
        <dbReference type="ARBA" id="ARBA00013255"/>
    </source>
</evidence>
<dbReference type="GO" id="GO:0004637">
    <property type="term" value="F:phosphoribosylamine-glycine ligase activity"/>
    <property type="evidence" value="ECO:0007669"/>
    <property type="project" value="UniProtKB-EC"/>
</dbReference>
<dbReference type="InterPro" id="IPR020562">
    <property type="entry name" value="PRibGlycinamide_synth_N"/>
</dbReference>
<dbReference type="SUPFAM" id="SSF51246">
    <property type="entry name" value="Rudiment single hybrid motif"/>
    <property type="match status" value="1"/>
</dbReference>
<evidence type="ECO:0000256" key="10">
    <source>
        <dbReference type="PROSITE-ProRule" id="PRU00409"/>
    </source>
</evidence>
<keyword evidence="13" id="KW-1185">Reference proteome</keyword>
<protein>
    <recommendedName>
        <fullName evidence="2">phosphoribosylamine--glycine ligase</fullName>
        <ecNumber evidence="2">6.3.4.13</ecNumber>
    </recommendedName>
    <alternativeName>
        <fullName evidence="8">Glycinamide ribonucleotide synthetase</fullName>
    </alternativeName>
    <alternativeName>
        <fullName evidence="9">Phosphoribosylglycinamide synthetase</fullName>
    </alternativeName>
</protein>
<dbReference type="PANTHER" id="PTHR43472:SF1">
    <property type="entry name" value="PHOSPHORIBOSYLAMINE--GLYCINE LIGASE, CHLOROPLASTIC"/>
    <property type="match status" value="1"/>
</dbReference>
<evidence type="ECO:0000256" key="9">
    <source>
        <dbReference type="ARBA" id="ARBA00042864"/>
    </source>
</evidence>
<dbReference type="Gene3D" id="3.30.470.20">
    <property type="entry name" value="ATP-grasp fold, B domain"/>
    <property type="match status" value="1"/>
</dbReference>
<dbReference type="Proteomes" id="UP000825123">
    <property type="component" value="Chromosome"/>
</dbReference>
<dbReference type="GeneID" id="66164421"/>
<dbReference type="InterPro" id="IPR011761">
    <property type="entry name" value="ATP-grasp"/>
</dbReference>
<dbReference type="RefSeq" id="WP_221288134.1">
    <property type="nucleotide sequence ID" value="NZ_AP024597.1"/>
</dbReference>